<protein>
    <submittedName>
        <fullName evidence="2">Uncharacterized protein</fullName>
    </submittedName>
</protein>
<name>A0A1J1GK54_PLARL</name>
<dbReference type="GeneID" id="39734184"/>
<dbReference type="RefSeq" id="XP_028531141.1">
    <property type="nucleotide sequence ID" value="XM_028675434.1"/>
</dbReference>
<proteinExistence type="predicted"/>
<evidence type="ECO:0000313" key="2">
    <source>
        <dbReference type="EMBL" id="CRG84703.1"/>
    </source>
</evidence>
<dbReference type="KEGG" id="prel:PRELSG_0025650"/>
<evidence type="ECO:0000256" key="1">
    <source>
        <dbReference type="SAM" id="Phobius"/>
    </source>
</evidence>
<reference evidence="2 3" key="1">
    <citation type="submission" date="2015-04" db="EMBL/GenBank/DDBJ databases">
        <authorList>
            <consortium name="Pathogen Informatics"/>
        </authorList>
    </citation>
    <scope>NUCLEOTIDE SEQUENCE [LARGE SCALE GENOMIC DNA]</scope>
    <source>
        <strain evidence="2 3">SGS1</strain>
    </source>
</reference>
<accession>A0A1J1GK54</accession>
<keyword evidence="1" id="KW-1133">Transmembrane helix</keyword>
<dbReference type="AlphaFoldDB" id="A0A1J1GK54"/>
<dbReference type="Proteomes" id="UP000220158">
    <property type="component" value="Unassembled WGS sequence"/>
</dbReference>
<organism evidence="2 3">
    <name type="scientific">Plasmodium relictum</name>
    <dbReference type="NCBI Taxonomy" id="85471"/>
    <lineage>
        <taxon>Eukaryota</taxon>
        <taxon>Sar</taxon>
        <taxon>Alveolata</taxon>
        <taxon>Apicomplexa</taxon>
        <taxon>Aconoidasida</taxon>
        <taxon>Haemosporida</taxon>
        <taxon>Plasmodiidae</taxon>
        <taxon>Plasmodium</taxon>
        <taxon>Plasmodium (Haemamoeba)</taxon>
    </lineage>
</organism>
<dbReference type="VEuPathDB" id="PlasmoDB:PRELSG_0025650"/>
<dbReference type="EMBL" id="CVMU01000211">
    <property type="protein sequence ID" value="CRG84703.1"/>
    <property type="molecule type" value="Genomic_DNA"/>
</dbReference>
<sequence length="235" mass="27545">MEVIQKSNFNQWKETEFERNLCISHASTKSNEFSIGDYIQKNSDISDDDIDNTYALTFRKDEMLRSLGTIKKKINDEDNKITIILPTSIYISSYILDTDFISFNNGIIRTLKTLHHFNLFKSAIFPYNINLKMRLNKKNFMSYIIPIIALYLNPVNAAQRDVNFQRELISFCDPIFTKCNTAIENPIVEKLCKNVTDTCRQYNIKPIFNVFNTEYILIMFFCLFLIFSILVKNNT</sequence>
<evidence type="ECO:0000313" key="3">
    <source>
        <dbReference type="Proteomes" id="UP000220158"/>
    </source>
</evidence>
<gene>
    <name evidence="2" type="ORF">PRELSG_0025650</name>
</gene>
<keyword evidence="3" id="KW-1185">Reference proteome</keyword>
<keyword evidence="1" id="KW-0472">Membrane</keyword>
<keyword evidence="1" id="KW-0812">Transmembrane</keyword>
<feature type="transmembrane region" description="Helical" evidence="1">
    <location>
        <begin position="215"/>
        <end position="231"/>
    </location>
</feature>